<feature type="transmembrane region" description="Helical" evidence="2">
    <location>
        <begin position="98"/>
        <end position="117"/>
    </location>
</feature>
<feature type="compositionally biased region" description="Polar residues" evidence="1">
    <location>
        <begin position="55"/>
        <end position="76"/>
    </location>
</feature>
<evidence type="ECO:0000313" key="4">
    <source>
        <dbReference type="Proteomes" id="UP001224775"/>
    </source>
</evidence>
<evidence type="ECO:0000256" key="1">
    <source>
        <dbReference type="SAM" id="MobiDB-lite"/>
    </source>
</evidence>
<dbReference type="Proteomes" id="UP001224775">
    <property type="component" value="Unassembled WGS sequence"/>
</dbReference>
<keyword evidence="4" id="KW-1185">Reference proteome</keyword>
<evidence type="ECO:0000256" key="2">
    <source>
        <dbReference type="SAM" id="Phobius"/>
    </source>
</evidence>
<keyword evidence="2" id="KW-0812">Transmembrane</keyword>
<keyword evidence="2" id="KW-0472">Membrane</keyword>
<dbReference type="EMBL" id="JATAAI010000007">
    <property type="protein sequence ID" value="KAK1744454.1"/>
    <property type="molecule type" value="Genomic_DNA"/>
</dbReference>
<protein>
    <submittedName>
        <fullName evidence="3">Uncharacterized protein</fullName>
    </submittedName>
</protein>
<comment type="caution">
    <text evidence="3">The sequence shown here is derived from an EMBL/GenBank/DDBJ whole genome shotgun (WGS) entry which is preliminary data.</text>
</comment>
<organism evidence="3 4">
    <name type="scientific">Skeletonema marinoi</name>
    <dbReference type="NCBI Taxonomy" id="267567"/>
    <lineage>
        <taxon>Eukaryota</taxon>
        <taxon>Sar</taxon>
        <taxon>Stramenopiles</taxon>
        <taxon>Ochrophyta</taxon>
        <taxon>Bacillariophyta</taxon>
        <taxon>Coscinodiscophyceae</taxon>
        <taxon>Thalassiosirophycidae</taxon>
        <taxon>Thalassiosirales</taxon>
        <taxon>Skeletonemataceae</taxon>
        <taxon>Skeletonema</taxon>
        <taxon>Skeletonema marinoi-dohrnii complex</taxon>
    </lineage>
</organism>
<feature type="region of interest" description="Disordered" evidence="1">
    <location>
        <begin position="1"/>
        <end position="81"/>
    </location>
</feature>
<gene>
    <name evidence="3" type="ORF">QTG54_004987</name>
</gene>
<proteinExistence type="predicted"/>
<dbReference type="AlphaFoldDB" id="A0AAD8YF61"/>
<name>A0AAD8YF61_9STRA</name>
<reference evidence="3" key="1">
    <citation type="submission" date="2023-06" db="EMBL/GenBank/DDBJ databases">
        <title>Survivors Of The Sea: Transcriptome response of Skeletonema marinoi to long-term dormancy.</title>
        <authorList>
            <person name="Pinder M.I.M."/>
            <person name="Kourtchenko O."/>
            <person name="Robertson E.K."/>
            <person name="Larsson T."/>
            <person name="Maumus F."/>
            <person name="Osuna-Cruz C.M."/>
            <person name="Vancaester E."/>
            <person name="Stenow R."/>
            <person name="Vandepoele K."/>
            <person name="Ploug H."/>
            <person name="Bruchert V."/>
            <person name="Godhe A."/>
            <person name="Topel M."/>
        </authorList>
    </citation>
    <scope>NUCLEOTIDE SEQUENCE</scope>
    <source>
        <strain evidence="3">R05AC</strain>
    </source>
</reference>
<keyword evidence="2" id="KW-1133">Transmembrane helix</keyword>
<feature type="compositionally biased region" description="Polar residues" evidence="1">
    <location>
        <begin position="1"/>
        <end position="11"/>
    </location>
</feature>
<evidence type="ECO:0000313" key="3">
    <source>
        <dbReference type="EMBL" id="KAK1744454.1"/>
    </source>
</evidence>
<sequence length="135" mass="15072">MMSFTTVASSRNNEDDSDDLDLIGRNESSEMYEIRSNNNSDNLPPPQPIRKFTGAPSSTLFTNRNEQSSSSPSTNLQREREREFNLASNFERTFGIQAVLLLAAFIYMASVGLSGGITDGSDRNFYGEDELTVLW</sequence>
<accession>A0AAD8YF61</accession>